<evidence type="ECO:0008006" key="4">
    <source>
        <dbReference type="Google" id="ProtNLM"/>
    </source>
</evidence>
<dbReference type="InterPro" id="IPR014710">
    <property type="entry name" value="RmlC-like_jellyroll"/>
</dbReference>
<comment type="caution">
    <text evidence="2">The sequence shown here is derived from an EMBL/GenBank/DDBJ whole genome shotgun (WGS) entry which is preliminary data.</text>
</comment>
<feature type="chain" id="PRO_5006912368" description="Secreted protein" evidence="1">
    <location>
        <begin position="19"/>
        <end position="117"/>
    </location>
</feature>
<reference evidence="2 3" key="1">
    <citation type="submission" date="2015-11" db="EMBL/GenBank/DDBJ databases">
        <title>Genomic analysis of 38 Legionella species identifies large and diverse effector repertoires.</title>
        <authorList>
            <person name="Burstein D."/>
            <person name="Amaro F."/>
            <person name="Zusman T."/>
            <person name="Lifshitz Z."/>
            <person name="Cohen O."/>
            <person name="Gilbert J.A."/>
            <person name="Pupko T."/>
            <person name="Shuman H.A."/>
            <person name="Segal G."/>
        </authorList>
    </citation>
    <scope>NUCLEOTIDE SEQUENCE [LARGE SCALE GENOMIC DNA]</scope>
    <source>
        <strain evidence="2 3">ATCC 700990</strain>
    </source>
</reference>
<name>A0A0W0SVL7_9GAMM</name>
<evidence type="ECO:0000313" key="2">
    <source>
        <dbReference type="EMBL" id="KTC87289.1"/>
    </source>
</evidence>
<dbReference type="Gene3D" id="2.60.120.10">
    <property type="entry name" value="Jelly Rolls"/>
    <property type="match status" value="1"/>
</dbReference>
<evidence type="ECO:0000313" key="3">
    <source>
        <dbReference type="Proteomes" id="UP000054736"/>
    </source>
</evidence>
<dbReference type="EMBL" id="LNXY01000020">
    <property type="protein sequence ID" value="KTC87289.1"/>
    <property type="molecule type" value="Genomic_DNA"/>
</dbReference>
<dbReference type="RefSeq" id="WP_058495239.1">
    <property type="nucleotide sequence ID" value="NZ_CAAAIU010000012.1"/>
</dbReference>
<proteinExistence type="predicted"/>
<sequence>MTKLITALLLLISQFTFAETCITKREIFIENTATKVWKTTICPNQKLSFHVHHYSRVVIPEETGSLKVTYQSGKEDFINLKKQIPVYLSIAQGKEPHQDENMGKEPLHVTVIELKNG</sequence>
<dbReference type="OrthoDB" id="6198977at2"/>
<protein>
    <recommendedName>
        <fullName evidence="4">Secreted protein</fullName>
    </recommendedName>
</protein>
<gene>
    <name evidence="2" type="ORF">Ldro_0908</name>
</gene>
<organism evidence="2 3">
    <name type="scientific">Legionella drozanskii LLAP-1</name>
    <dbReference type="NCBI Taxonomy" id="1212489"/>
    <lineage>
        <taxon>Bacteria</taxon>
        <taxon>Pseudomonadati</taxon>
        <taxon>Pseudomonadota</taxon>
        <taxon>Gammaproteobacteria</taxon>
        <taxon>Legionellales</taxon>
        <taxon>Legionellaceae</taxon>
        <taxon>Legionella</taxon>
    </lineage>
</organism>
<dbReference type="PATRIC" id="fig|1212489.4.peg.951"/>
<feature type="signal peptide" evidence="1">
    <location>
        <begin position="1"/>
        <end position="18"/>
    </location>
</feature>
<keyword evidence="3" id="KW-1185">Reference proteome</keyword>
<dbReference type="AlphaFoldDB" id="A0A0W0SVL7"/>
<keyword evidence="1" id="KW-0732">Signal</keyword>
<dbReference type="Proteomes" id="UP000054736">
    <property type="component" value="Unassembled WGS sequence"/>
</dbReference>
<evidence type="ECO:0000256" key="1">
    <source>
        <dbReference type="SAM" id="SignalP"/>
    </source>
</evidence>
<dbReference type="STRING" id="1212489.Ldro_0908"/>
<accession>A0A0W0SVL7</accession>